<gene>
    <name evidence="1" type="ORF">E5288_WYG022855</name>
</gene>
<sequence>MKDEQVALGGKIRKLKFSGNIKEMSSAITPPFMVGHSLSLLSQLEQQLELKDHTDFTNFPAHSVSVQFHMDSKKRTLHFRVLVLEKVKPTVCFDVVFMKPTALQPGTTFNFSTMAPVASMRLPNWKCGETFQSIPPGG</sequence>
<dbReference type="EMBL" id="VBQZ03000159">
    <property type="protein sequence ID" value="MXQ96345.1"/>
    <property type="molecule type" value="Genomic_DNA"/>
</dbReference>
<keyword evidence="2" id="KW-1185">Reference proteome</keyword>
<comment type="caution">
    <text evidence="1">The sequence shown here is derived from an EMBL/GenBank/DDBJ whole genome shotgun (WGS) entry which is preliminary data.</text>
</comment>
<dbReference type="AlphaFoldDB" id="A0A6B0S2U5"/>
<evidence type="ECO:0000313" key="1">
    <source>
        <dbReference type="EMBL" id="MXQ96345.1"/>
    </source>
</evidence>
<dbReference type="Proteomes" id="UP000322234">
    <property type="component" value="Unassembled WGS sequence"/>
</dbReference>
<organism evidence="1 2">
    <name type="scientific">Bos mutus</name>
    <name type="common">wild yak</name>
    <dbReference type="NCBI Taxonomy" id="72004"/>
    <lineage>
        <taxon>Eukaryota</taxon>
        <taxon>Metazoa</taxon>
        <taxon>Chordata</taxon>
        <taxon>Craniata</taxon>
        <taxon>Vertebrata</taxon>
        <taxon>Euteleostomi</taxon>
        <taxon>Mammalia</taxon>
        <taxon>Eutheria</taxon>
        <taxon>Laurasiatheria</taxon>
        <taxon>Artiodactyla</taxon>
        <taxon>Ruminantia</taxon>
        <taxon>Pecora</taxon>
        <taxon>Bovidae</taxon>
        <taxon>Bovinae</taxon>
        <taxon>Bos</taxon>
    </lineage>
</organism>
<protein>
    <submittedName>
        <fullName evidence="1">Uncharacterized protein</fullName>
    </submittedName>
</protein>
<accession>A0A6B0S2U5</accession>
<name>A0A6B0S2U5_9CETA</name>
<reference evidence="1" key="1">
    <citation type="submission" date="2019-10" db="EMBL/GenBank/DDBJ databases">
        <title>The sequence and de novo assembly of the wild yak genome.</title>
        <authorList>
            <person name="Liu Y."/>
        </authorList>
    </citation>
    <scope>NUCLEOTIDE SEQUENCE [LARGE SCALE GENOMIC DNA]</scope>
    <source>
        <strain evidence="1">WY2019</strain>
    </source>
</reference>
<evidence type="ECO:0000313" key="2">
    <source>
        <dbReference type="Proteomes" id="UP000322234"/>
    </source>
</evidence>
<proteinExistence type="predicted"/>